<accession>A0A6J5QU94</accession>
<dbReference type="EMBL" id="LR798397">
    <property type="protein sequence ID" value="CAB5229097.1"/>
    <property type="molecule type" value="Genomic_DNA"/>
</dbReference>
<reference evidence="7" key="1">
    <citation type="submission" date="2020-05" db="EMBL/GenBank/DDBJ databases">
        <authorList>
            <person name="Chiriac C."/>
            <person name="Salcher M."/>
            <person name="Ghai R."/>
            <person name="Kavagutti S V."/>
        </authorList>
    </citation>
    <scope>NUCLEOTIDE SEQUENCE</scope>
</reference>
<gene>
    <name evidence="5" type="ORF">UFOVP1006_6</name>
    <name evidence="6" type="ORF">UFOVP1096_14</name>
    <name evidence="7" type="ORF">UFOVP1157_13</name>
    <name evidence="8" type="ORF">UFOVP1347_3</name>
    <name evidence="9" type="ORF">UFOVP1455_5</name>
    <name evidence="11" type="ORF">UFOVP1543_5</name>
    <name evidence="10" type="ORF">UFOVP1606_37</name>
    <name evidence="2" type="ORF">UFOVP497_22</name>
    <name evidence="3" type="ORF">UFOVP834_58</name>
    <name evidence="4" type="ORF">UFOVP922_13</name>
</gene>
<name>A0A6J5QU94_9CAUD</name>
<dbReference type="EMBL" id="LR796470">
    <property type="protein sequence ID" value="CAB4146467.1"/>
    <property type="molecule type" value="Genomic_DNA"/>
</dbReference>
<evidence type="ECO:0000313" key="8">
    <source>
        <dbReference type="EMBL" id="CAB4199670.1"/>
    </source>
</evidence>
<feature type="compositionally biased region" description="Basic and acidic residues" evidence="1">
    <location>
        <begin position="57"/>
        <end position="83"/>
    </location>
</feature>
<dbReference type="EMBL" id="LR797102">
    <property type="protein sequence ID" value="CAB4187322.1"/>
    <property type="molecule type" value="Genomic_DNA"/>
</dbReference>
<dbReference type="EMBL" id="LR796953">
    <property type="protein sequence ID" value="CAB4177523.1"/>
    <property type="molecule type" value="Genomic_DNA"/>
</dbReference>
<evidence type="ECO:0000313" key="9">
    <source>
        <dbReference type="EMBL" id="CAB4213859.1"/>
    </source>
</evidence>
<dbReference type="EMBL" id="LR797307">
    <property type="protein sequence ID" value="CAB4199670.1"/>
    <property type="molecule type" value="Genomic_DNA"/>
</dbReference>
<evidence type="ECO:0000313" key="11">
    <source>
        <dbReference type="EMBL" id="CAB5229097.1"/>
    </source>
</evidence>
<evidence type="ECO:0000313" key="3">
    <source>
        <dbReference type="EMBL" id="CAB4164661.1"/>
    </source>
</evidence>
<evidence type="ECO:0000313" key="2">
    <source>
        <dbReference type="EMBL" id="CAB4146467.1"/>
    </source>
</evidence>
<organism evidence="7">
    <name type="scientific">uncultured Caudovirales phage</name>
    <dbReference type="NCBI Taxonomy" id="2100421"/>
    <lineage>
        <taxon>Viruses</taxon>
        <taxon>Duplodnaviria</taxon>
        <taxon>Heunggongvirae</taxon>
        <taxon>Uroviricota</taxon>
        <taxon>Caudoviricetes</taxon>
        <taxon>Peduoviridae</taxon>
        <taxon>Maltschvirus</taxon>
        <taxon>Maltschvirus maltsch</taxon>
    </lineage>
</organism>
<dbReference type="EMBL" id="LR797463">
    <property type="protein sequence ID" value="CAB4218646.1"/>
    <property type="molecule type" value="Genomic_DNA"/>
</dbReference>
<dbReference type="EMBL" id="LR797405">
    <property type="protein sequence ID" value="CAB4213859.1"/>
    <property type="molecule type" value="Genomic_DNA"/>
</dbReference>
<evidence type="ECO:0000313" key="7">
    <source>
        <dbReference type="EMBL" id="CAB4187322.1"/>
    </source>
</evidence>
<proteinExistence type="predicted"/>
<dbReference type="EMBL" id="LR796881">
    <property type="protein sequence ID" value="CAB4172356.1"/>
    <property type="molecule type" value="Genomic_DNA"/>
</dbReference>
<evidence type="ECO:0000256" key="1">
    <source>
        <dbReference type="SAM" id="MobiDB-lite"/>
    </source>
</evidence>
<sequence>MSRYVWDSKTYTFRDRKTGEPMEVRDPNAICAPMIISDIPEYRSPIDGRPITSRTHRREDLKRNDCVEVDPPKKPRGFKNERYAKKHNLPLMER</sequence>
<evidence type="ECO:0000313" key="4">
    <source>
        <dbReference type="EMBL" id="CAB4172356.1"/>
    </source>
</evidence>
<evidence type="ECO:0000313" key="10">
    <source>
        <dbReference type="EMBL" id="CAB4218646.1"/>
    </source>
</evidence>
<evidence type="ECO:0000313" key="6">
    <source>
        <dbReference type="EMBL" id="CAB4183785.1"/>
    </source>
</evidence>
<dbReference type="EMBL" id="LR796763">
    <property type="protein sequence ID" value="CAB4164661.1"/>
    <property type="molecule type" value="Genomic_DNA"/>
</dbReference>
<dbReference type="EMBL" id="LR797060">
    <property type="protein sequence ID" value="CAB4183785.1"/>
    <property type="molecule type" value="Genomic_DNA"/>
</dbReference>
<feature type="region of interest" description="Disordered" evidence="1">
    <location>
        <begin position="43"/>
        <end position="94"/>
    </location>
</feature>
<evidence type="ECO:0000313" key="5">
    <source>
        <dbReference type="EMBL" id="CAB4177523.1"/>
    </source>
</evidence>
<protein>
    <submittedName>
        <fullName evidence="7">Uncharacterized protein</fullName>
    </submittedName>
</protein>